<organism evidence="2 3">
    <name type="scientific">Streptomyces nymphaeiformis</name>
    <dbReference type="NCBI Taxonomy" id="2663842"/>
    <lineage>
        <taxon>Bacteria</taxon>
        <taxon>Bacillati</taxon>
        <taxon>Actinomycetota</taxon>
        <taxon>Actinomycetes</taxon>
        <taxon>Kitasatosporales</taxon>
        <taxon>Streptomycetaceae</taxon>
        <taxon>Streptomyces</taxon>
    </lineage>
</organism>
<feature type="compositionally biased region" description="Basic and acidic residues" evidence="1">
    <location>
        <begin position="83"/>
        <end position="93"/>
    </location>
</feature>
<keyword evidence="3" id="KW-1185">Reference proteome</keyword>
<reference evidence="2 3" key="1">
    <citation type="submission" date="2020-08" db="EMBL/GenBank/DDBJ databases">
        <title>Genomic Encyclopedia of Type Strains, Phase III (KMG-III): the genomes of soil and plant-associated and newly described type strains.</title>
        <authorList>
            <person name="Whitman W."/>
        </authorList>
    </citation>
    <scope>NUCLEOTIDE SEQUENCE [LARGE SCALE GENOMIC DNA]</scope>
    <source>
        <strain evidence="2 3">SFB5A</strain>
    </source>
</reference>
<dbReference type="EMBL" id="JACHJY010000017">
    <property type="protein sequence ID" value="MBB4987097.1"/>
    <property type="molecule type" value="Genomic_DNA"/>
</dbReference>
<dbReference type="RefSeq" id="WP_184933088.1">
    <property type="nucleotide sequence ID" value="NZ_JACHJY010000017.1"/>
</dbReference>
<dbReference type="Proteomes" id="UP000582643">
    <property type="component" value="Unassembled WGS sequence"/>
</dbReference>
<proteinExistence type="predicted"/>
<name>A0A7W7U8P2_9ACTN</name>
<dbReference type="AlphaFoldDB" id="A0A7W7U8P2"/>
<feature type="region of interest" description="Disordered" evidence="1">
    <location>
        <begin position="83"/>
        <end position="126"/>
    </location>
</feature>
<gene>
    <name evidence="2" type="ORF">GGE06_008069</name>
</gene>
<sequence>MVELLIGRRAVSAIVARQKGSIIRSPHLRLRAGKALATTRSLFIVMFAATCSARSPSGSFDKSLPHACGAAARTVLGAERVGLDRPRAPHPRDVTGSPTVQARSGEPPTRTLVRLNDHHSTTAQRR</sequence>
<comment type="caution">
    <text evidence="2">The sequence shown here is derived from an EMBL/GenBank/DDBJ whole genome shotgun (WGS) entry which is preliminary data.</text>
</comment>
<evidence type="ECO:0000256" key="1">
    <source>
        <dbReference type="SAM" id="MobiDB-lite"/>
    </source>
</evidence>
<accession>A0A7W7U8P2</accession>
<evidence type="ECO:0000313" key="3">
    <source>
        <dbReference type="Proteomes" id="UP000582643"/>
    </source>
</evidence>
<protein>
    <submittedName>
        <fullName evidence="2">Uncharacterized protein</fullName>
    </submittedName>
</protein>
<evidence type="ECO:0000313" key="2">
    <source>
        <dbReference type="EMBL" id="MBB4987097.1"/>
    </source>
</evidence>